<feature type="compositionally biased region" description="Polar residues" evidence="1">
    <location>
        <begin position="473"/>
        <end position="482"/>
    </location>
</feature>
<dbReference type="SUPFAM" id="SSF51445">
    <property type="entry name" value="(Trans)glycosidases"/>
    <property type="match status" value="1"/>
</dbReference>
<dbReference type="InterPro" id="IPR001223">
    <property type="entry name" value="Glyco_hydro18_cat"/>
</dbReference>
<dbReference type="Pfam" id="PF00704">
    <property type="entry name" value="Glyco_hydro_18"/>
    <property type="match status" value="1"/>
</dbReference>
<feature type="non-terminal residue" evidence="4">
    <location>
        <position position="566"/>
    </location>
</feature>
<dbReference type="PANTHER" id="PTHR11177:SF317">
    <property type="entry name" value="CHITINASE 12-RELATED"/>
    <property type="match status" value="1"/>
</dbReference>
<evidence type="ECO:0000259" key="3">
    <source>
        <dbReference type="PROSITE" id="PS51910"/>
    </source>
</evidence>
<feature type="region of interest" description="Disordered" evidence="1">
    <location>
        <begin position="415"/>
        <end position="566"/>
    </location>
</feature>
<dbReference type="InterPro" id="IPR017853">
    <property type="entry name" value="GH"/>
</dbReference>
<accession>V5HD59</accession>
<feature type="signal peptide" evidence="2">
    <location>
        <begin position="1"/>
        <end position="33"/>
    </location>
</feature>
<dbReference type="GO" id="GO:0005576">
    <property type="term" value="C:extracellular region"/>
    <property type="evidence" value="ECO:0007669"/>
    <property type="project" value="TreeGrafter"/>
</dbReference>
<proteinExistence type="evidence at transcript level"/>
<dbReference type="GO" id="GO:0004568">
    <property type="term" value="F:chitinase activity"/>
    <property type="evidence" value="ECO:0007669"/>
    <property type="project" value="TreeGrafter"/>
</dbReference>
<dbReference type="GO" id="GO:0008061">
    <property type="term" value="F:chitin binding"/>
    <property type="evidence" value="ECO:0007669"/>
    <property type="project" value="InterPro"/>
</dbReference>
<sequence>MIERALLRTWRRRSAPLFVLLGVAFCFLGSSEAATNQEPLPIFCFWNTSSNWGPSPPRQMGIDNITAENCNVIIYSHASLVDVNGTVGFDVTKHESGVVEGMKTLKTLNPNLKFLLAIGGSNDDAEEHWRRIASLQRRFAAGVLTFVANHGFDGVVLNNLPLVETKPAQEPGFSIHIVEFFQAFEAELSKREKEIVIAVTVPAFLSLTDLKYNMSAINRFVDFFIVKTSSCLQPPKHLKVAHMLGKSVLLSDVGRTELLVKVGIPRRKIVLDISMDGRKYSDVGNMLEPINRDADWKFVMVDNRSELTEICAMKTDEWQRQRSRHNACIFMTSGREIMTLEDDISVRYKVIKAQRKQYAAVSLSSLDRDDFFGQCREERRLLTTPRVVLTRSACNMGLVIRTKNIITASSPRENIFSLPNQSTKNVKRQTKGWNDRDLPSQPRDLENARQITEWNESTKIPTRLTTDVDRRSTGWNDPNTESQSEDWHDSTTPPAWEASTRSPTRVTTDVDRQTTGWNDPNTESQSKDWHDSTTPPAWEASTRSPTRVTTDVDRQTTGWNDPNTES</sequence>
<dbReference type="InterPro" id="IPR011583">
    <property type="entry name" value="Chitinase_II/V-like_cat"/>
</dbReference>
<reference evidence="4" key="1">
    <citation type="journal article" date="2015" name="Sci. Rep.">
        <title>Tissue- and time-dependent transcription in Ixodes ricinus salivary glands and midguts when blood feeding on the vertebrate host.</title>
        <authorList>
            <person name="Kotsyfakis M."/>
            <person name="Schwarz A."/>
            <person name="Erhart J."/>
            <person name="Ribeiro J.M."/>
        </authorList>
    </citation>
    <scope>NUCLEOTIDE SEQUENCE</scope>
    <source>
        <tissue evidence="4">Salivary gland and midgut</tissue>
    </source>
</reference>
<feature type="compositionally biased region" description="Polar residues" evidence="1">
    <location>
        <begin position="415"/>
        <end position="424"/>
    </location>
</feature>
<feature type="compositionally biased region" description="Polar residues" evidence="1">
    <location>
        <begin position="449"/>
        <end position="465"/>
    </location>
</feature>
<feature type="domain" description="GH18" evidence="3">
    <location>
        <begin position="40"/>
        <end position="392"/>
    </location>
</feature>
<dbReference type="AlphaFoldDB" id="V5HD59"/>
<dbReference type="PANTHER" id="PTHR11177">
    <property type="entry name" value="CHITINASE"/>
    <property type="match status" value="1"/>
</dbReference>
<evidence type="ECO:0000256" key="1">
    <source>
        <dbReference type="SAM" id="MobiDB-lite"/>
    </source>
</evidence>
<dbReference type="GO" id="GO:0006032">
    <property type="term" value="P:chitin catabolic process"/>
    <property type="evidence" value="ECO:0007669"/>
    <property type="project" value="TreeGrafter"/>
</dbReference>
<organism evidence="4">
    <name type="scientific">Ixodes ricinus</name>
    <name type="common">Common tick</name>
    <name type="synonym">Acarus ricinus</name>
    <dbReference type="NCBI Taxonomy" id="34613"/>
    <lineage>
        <taxon>Eukaryota</taxon>
        <taxon>Metazoa</taxon>
        <taxon>Ecdysozoa</taxon>
        <taxon>Arthropoda</taxon>
        <taxon>Chelicerata</taxon>
        <taxon>Arachnida</taxon>
        <taxon>Acari</taxon>
        <taxon>Parasitiformes</taxon>
        <taxon>Ixodida</taxon>
        <taxon>Ixodoidea</taxon>
        <taxon>Ixodidae</taxon>
        <taxon>Ixodinae</taxon>
        <taxon>Ixodes</taxon>
    </lineage>
</organism>
<evidence type="ECO:0000256" key="2">
    <source>
        <dbReference type="SAM" id="SignalP"/>
    </source>
</evidence>
<dbReference type="EMBL" id="GANP01013185">
    <property type="protein sequence ID" value="JAB71283.1"/>
    <property type="molecule type" value="mRNA"/>
</dbReference>
<dbReference type="InterPro" id="IPR050314">
    <property type="entry name" value="Glycosyl_Hydrlase_18"/>
</dbReference>
<name>V5HD59_IXORI</name>
<dbReference type="GO" id="GO:0005975">
    <property type="term" value="P:carbohydrate metabolic process"/>
    <property type="evidence" value="ECO:0007669"/>
    <property type="project" value="InterPro"/>
</dbReference>
<keyword evidence="2" id="KW-0732">Signal</keyword>
<feature type="chain" id="PRO_5004735703" evidence="2">
    <location>
        <begin position="34"/>
        <end position="566"/>
    </location>
</feature>
<dbReference type="Gene3D" id="3.10.50.10">
    <property type="match status" value="1"/>
</dbReference>
<protein>
    <submittedName>
        <fullName evidence="4">Putative chitinase</fullName>
    </submittedName>
</protein>
<dbReference type="Gene3D" id="3.20.20.80">
    <property type="entry name" value="Glycosidases"/>
    <property type="match status" value="1"/>
</dbReference>
<dbReference type="InterPro" id="IPR029070">
    <property type="entry name" value="Chitinase_insertion_sf"/>
</dbReference>
<dbReference type="PROSITE" id="PS51910">
    <property type="entry name" value="GH18_2"/>
    <property type="match status" value="1"/>
</dbReference>
<evidence type="ECO:0000313" key="4">
    <source>
        <dbReference type="EMBL" id="JAB71283.1"/>
    </source>
</evidence>
<feature type="compositionally biased region" description="Basic and acidic residues" evidence="1">
    <location>
        <begin position="433"/>
        <end position="447"/>
    </location>
</feature>
<dbReference type="SMART" id="SM00636">
    <property type="entry name" value="Glyco_18"/>
    <property type="match status" value="1"/>
</dbReference>